<evidence type="ECO:0000256" key="1">
    <source>
        <dbReference type="SAM" id="MobiDB-lite"/>
    </source>
</evidence>
<dbReference type="PANTHER" id="PTHR33108:SF14">
    <property type="entry name" value="OS01G0745000 PROTEIN"/>
    <property type="match status" value="1"/>
</dbReference>
<reference evidence="2" key="1">
    <citation type="submission" date="2021-01" db="EMBL/GenBank/DDBJ databases">
        <title>Adiantum capillus-veneris genome.</title>
        <authorList>
            <person name="Fang Y."/>
            <person name="Liao Q."/>
        </authorList>
    </citation>
    <scope>NUCLEOTIDE SEQUENCE</scope>
    <source>
        <strain evidence="2">H3</strain>
        <tissue evidence="2">Leaf</tissue>
    </source>
</reference>
<keyword evidence="3" id="KW-1185">Reference proteome</keyword>
<protein>
    <submittedName>
        <fullName evidence="2">Uncharacterized protein</fullName>
    </submittedName>
</protein>
<sequence length="157" mass="16935">MASAAVADPRPITPPNVQRANQTGNASEVEQAKCECCGLTEECTPAYIWQVRGVHCGKWVCGLCAEAVKEELGRGNEGIEDALKTHMGVCMQFNGIERKANPVMDIALAMKRLLRRSVNGAESPRSTPSSPRRGGTIARTNSCMTLFSRGRGPSYPL</sequence>
<dbReference type="InterPro" id="IPR012876">
    <property type="entry name" value="DUF1677_pln"/>
</dbReference>
<feature type="region of interest" description="Disordered" evidence="1">
    <location>
        <begin position="118"/>
        <end position="137"/>
    </location>
</feature>
<feature type="compositionally biased region" description="Low complexity" evidence="1">
    <location>
        <begin position="123"/>
        <end position="136"/>
    </location>
</feature>
<evidence type="ECO:0000313" key="3">
    <source>
        <dbReference type="Proteomes" id="UP000886520"/>
    </source>
</evidence>
<organism evidence="2 3">
    <name type="scientific">Adiantum capillus-veneris</name>
    <name type="common">Maidenhair fern</name>
    <dbReference type="NCBI Taxonomy" id="13818"/>
    <lineage>
        <taxon>Eukaryota</taxon>
        <taxon>Viridiplantae</taxon>
        <taxon>Streptophyta</taxon>
        <taxon>Embryophyta</taxon>
        <taxon>Tracheophyta</taxon>
        <taxon>Polypodiopsida</taxon>
        <taxon>Polypodiidae</taxon>
        <taxon>Polypodiales</taxon>
        <taxon>Pteridineae</taxon>
        <taxon>Pteridaceae</taxon>
        <taxon>Vittarioideae</taxon>
        <taxon>Adiantum</taxon>
    </lineage>
</organism>
<accession>A0A9D4ZGY6</accession>
<proteinExistence type="predicted"/>
<dbReference type="AlphaFoldDB" id="A0A9D4ZGY6"/>
<comment type="caution">
    <text evidence="2">The sequence shown here is derived from an EMBL/GenBank/DDBJ whole genome shotgun (WGS) entry which is preliminary data.</text>
</comment>
<gene>
    <name evidence="2" type="ORF">GOP47_0011030</name>
</gene>
<feature type="region of interest" description="Disordered" evidence="1">
    <location>
        <begin position="1"/>
        <end position="24"/>
    </location>
</feature>
<dbReference type="Pfam" id="PF07911">
    <property type="entry name" value="DUF1677"/>
    <property type="match status" value="1"/>
</dbReference>
<evidence type="ECO:0000313" key="2">
    <source>
        <dbReference type="EMBL" id="KAI5075069.1"/>
    </source>
</evidence>
<dbReference type="Proteomes" id="UP000886520">
    <property type="component" value="Chromosome 10"/>
</dbReference>
<dbReference type="OrthoDB" id="1911663at2759"/>
<dbReference type="EMBL" id="JABFUD020000010">
    <property type="protein sequence ID" value="KAI5075069.1"/>
    <property type="molecule type" value="Genomic_DNA"/>
</dbReference>
<feature type="compositionally biased region" description="Polar residues" evidence="1">
    <location>
        <begin position="15"/>
        <end position="24"/>
    </location>
</feature>
<name>A0A9D4ZGY6_ADICA</name>
<dbReference type="PANTHER" id="PTHR33108">
    <property type="entry name" value="OS01G0745000 PROTEIN"/>
    <property type="match status" value="1"/>
</dbReference>